<evidence type="ECO:0000256" key="4">
    <source>
        <dbReference type="ARBA" id="ARBA00034320"/>
    </source>
</evidence>
<keyword evidence="3" id="KW-0143">Chaperone</keyword>
<sequence length="303" mass="34531">MGTNINIISGFLGCGKTTFLNKLIPNIQGSNALIENEFGNIGIDGDLIQHSLPIKEIYSGCICCTVTENFKKALEELALRYKPDNIFIEPSGVGSLSDILKICNRVSLNSTLNIKIKDVITIVDVNSFNDYSENFGSFYLDQIENAQMIFLSHFENLVDSEVEEIIRKISLINPKATIFKEPWISLSGEEIVETINSMESYEIELKDRPAFLAANKMFQTFSIDKLRAFSEEEIDKILFSLNQQEYGFIVRAKGIVQLSTKKLVYFDYTPHHYHWEYLETIKTTKVTVIGSNLNKEKIVEIFY</sequence>
<dbReference type="Pfam" id="PF02492">
    <property type="entry name" value="cobW"/>
    <property type="match status" value="1"/>
</dbReference>
<evidence type="ECO:0000313" key="9">
    <source>
        <dbReference type="Proteomes" id="UP001501047"/>
    </source>
</evidence>
<proteinExistence type="inferred from homology"/>
<dbReference type="SUPFAM" id="SSF90002">
    <property type="entry name" value="Hypothetical protein YjiA, C-terminal domain"/>
    <property type="match status" value="1"/>
</dbReference>
<keyword evidence="1" id="KW-0547">Nucleotide-binding</keyword>
<dbReference type="Proteomes" id="UP001501047">
    <property type="component" value="Unassembled WGS sequence"/>
</dbReference>
<gene>
    <name evidence="8" type="ORF">GCM10008908_34450</name>
</gene>
<name>A0ABN1KX35_CLOSU</name>
<dbReference type="InterPro" id="IPR051316">
    <property type="entry name" value="Zinc-reg_GTPase_activator"/>
</dbReference>
<protein>
    <submittedName>
        <fullName evidence="8">GTP-binding protein</fullName>
    </submittedName>
</protein>
<evidence type="ECO:0000256" key="2">
    <source>
        <dbReference type="ARBA" id="ARBA00022801"/>
    </source>
</evidence>
<dbReference type="Pfam" id="PF07683">
    <property type="entry name" value="CobW_C"/>
    <property type="match status" value="1"/>
</dbReference>
<dbReference type="RefSeq" id="WP_343827773.1">
    <property type="nucleotide sequence ID" value="NZ_BAAACI010000008.1"/>
</dbReference>
<evidence type="ECO:0000313" key="8">
    <source>
        <dbReference type="EMBL" id="GAA0778118.1"/>
    </source>
</evidence>
<dbReference type="InterPro" id="IPR036627">
    <property type="entry name" value="CobW-likC_sf"/>
</dbReference>
<evidence type="ECO:0000259" key="6">
    <source>
        <dbReference type="Pfam" id="PF02492"/>
    </source>
</evidence>
<organism evidence="8 9">
    <name type="scientific">Clostridium subterminale</name>
    <dbReference type="NCBI Taxonomy" id="1550"/>
    <lineage>
        <taxon>Bacteria</taxon>
        <taxon>Bacillati</taxon>
        <taxon>Bacillota</taxon>
        <taxon>Clostridia</taxon>
        <taxon>Eubacteriales</taxon>
        <taxon>Clostridiaceae</taxon>
        <taxon>Clostridium</taxon>
    </lineage>
</organism>
<keyword evidence="2" id="KW-0378">Hydrolase</keyword>
<evidence type="ECO:0000259" key="7">
    <source>
        <dbReference type="Pfam" id="PF07683"/>
    </source>
</evidence>
<dbReference type="EMBL" id="BAAACI010000008">
    <property type="protein sequence ID" value="GAA0778118.1"/>
    <property type="molecule type" value="Genomic_DNA"/>
</dbReference>
<accession>A0ABN1KX35</accession>
<evidence type="ECO:0000256" key="1">
    <source>
        <dbReference type="ARBA" id="ARBA00022741"/>
    </source>
</evidence>
<dbReference type="Gene3D" id="3.30.1220.10">
    <property type="entry name" value="CobW-like, C-terminal domain"/>
    <property type="match status" value="1"/>
</dbReference>
<dbReference type="SUPFAM" id="SSF52540">
    <property type="entry name" value="P-loop containing nucleoside triphosphate hydrolases"/>
    <property type="match status" value="1"/>
</dbReference>
<feature type="domain" description="CobW/HypB/UreG nucleotide-binding" evidence="6">
    <location>
        <begin position="5"/>
        <end position="179"/>
    </location>
</feature>
<feature type="domain" description="CobW C-terminal" evidence="7">
    <location>
        <begin position="218"/>
        <end position="302"/>
    </location>
</feature>
<dbReference type="Gene3D" id="3.40.50.300">
    <property type="entry name" value="P-loop containing nucleotide triphosphate hydrolases"/>
    <property type="match status" value="1"/>
</dbReference>
<dbReference type="InterPro" id="IPR027417">
    <property type="entry name" value="P-loop_NTPase"/>
</dbReference>
<dbReference type="PANTHER" id="PTHR13748">
    <property type="entry name" value="COBW-RELATED"/>
    <property type="match status" value="1"/>
</dbReference>
<reference evidence="8 9" key="1">
    <citation type="journal article" date="2019" name="Int. J. Syst. Evol. Microbiol.">
        <title>The Global Catalogue of Microorganisms (GCM) 10K type strain sequencing project: providing services to taxonomists for standard genome sequencing and annotation.</title>
        <authorList>
            <consortium name="The Broad Institute Genomics Platform"/>
            <consortium name="The Broad Institute Genome Sequencing Center for Infectious Disease"/>
            <person name="Wu L."/>
            <person name="Ma J."/>
        </authorList>
    </citation>
    <scope>NUCLEOTIDE SEQUENCE [LARGE SCALE GENOMIC DNA]</scope>
    <source>
        <strain evidence="8 9">JCM 1417</strain>
    </source>
</reference>
<evidence type="ECO:0000256" key="5">
    <source>
        <dbReference type="ARBA" id="ARBA00049117"/>
    </source>
</evidence>
<keyword evidence="9" id="KW-1185">Reference proteome</keyword>
<comment type="catalytic activity">
    <reaction evidence="5">
        <text>GTP + H2O = GDP + phosphate + H(+)</text>
        <dbReference type="Rhea" id="RHEA:19669"/>
        <dbReference type="ChEBI" id="CHEBI:15377"/>
        <dbReference type="ChEBI" id="CHEBI:15378"/>
        <dbReference type="ChEBI" id="CHEBI:37565"/>
        <dbReference type="ChEBI" id="CHEBI:43474"/>
        <dbReference type="ChEBI" id="CHEBI:58189"/>
    </reaction>
    <physiologicalReaction direction="left-to-right" evidence="5">
        <dbReference type="Rhea" id="RHEA:19670"/>
    </physiologicalReaction>
</comment>
<comment type="similarity">
    <text evidence="4">Belongs to the SIMIBI class G3E GTPase family. ZNG1 subfamily.</text>
</comment>
<evidence type="ECO:0000256" key="3">
    <source>
        <dbReference type="ARBA" id="ARBA00023186"/>
    </source>
</evidence>
<dbReference type="PANTHER" id="PTHR13748:SF62">
    <property type="entry name" value="COBW DOMAIN-CONTAINING PROTEIN"/>
    <property type="match status" value="1"/>
</dbReference>
<dbReference type="InterPro" id="IPR003495">
    <property type="entry name" value="CobW/HypB/UreG_nucleotide-bd"/>
</dbReference>
<dbReference type="InterPro" id="IPR011629">
    <property type="entry name" value="CobW-like_C"/>
</dbReference>
<comment type="caution">
    <text evidence="8">The sequence shown here is derived from an EMBL/GenBank/DDBJ whole genome shotgun (WGS) entry which is preliminary data.</text>
</comment>